<accession>A0AAE0GMX0</accession>
<protein>
    <submittedName>
        <fullName evidence="1">Uncharacterized protein</fullName>
    </submittedName>
</protein>
<organism evidence="1 2">
    <name type="scientific">Cymbomonas tetramitiformis</name>
    <dbReference type="NCBI Taxonomy" id="36881"/>
    <lineage>
        <taxon>Eukaryota</taxon>
        <taxon>Viridiplantae</taxon>
        <taxon>Chlorophyta</taxon>
        <taxon>Pyramimonadophyceae</taxon>
        <taxon>Pyramimonadales</taxon>
        <taxon>Pyramimonadaceae</taxon>
        <taxon>Cymbomonas</taxon>
    </lineage>
</organism>
<gene>
    <name evidence="1" type="ORF">CYMTET_11238</name>
</gene>
<sequence length="154" mass="17183">MDYVCIRCNLEEVGMVRFPGRHRRAVLLLPTGQSPNILHTAPCLCNQPGEVINGAIQDRLYIITAEAIYLYSIEDHRIASYVPCPPDLALNSVLLYDTFAYSGVTLDEQTRAFSAPGPLSAAVRKDIDTFFLHPFLFEAPLEQIVNLNMTQLEG</sequence>
<keyword evidence="2" id="KW-1185">Reference proteome</keyword>
<comment type="caution">
    <text evidence="1">The sequence shown here is derived from an EMBL/GenBank/DDBJ whole genome shotgun (WGS) entry which is preliminary data.</text>
</comment>
<evidence type="ECO:0000313" key="2">
    <source>
        <dbReference type="Proteomes" id="UP001190700"/>
    </source>
</evidence>
<dbReference type="AlphaFoldDB" id="A0AAE0GMX0"/>
<name>A0AAE0GMX0_9CHLO</name>
<evidence type="ECO:0000313" key="1">
    <source>
        <dbReference type="EMBL" id="KAK3280947.1"/>
    </source>
</evidence>
<proteinExistence type="predicted"/>
<dbReference type="Proteomes" id="UP001190700">
    <property type="component" value="Unassembled WGS sequence"/>
</dbReference>
<reference evidence="1 2" key="1">
    <citation type="journal article" date="2015" name="Genome Biol. Evol.">
        <title>Comparative Genomics of a Bacterivorous Green Alga Reveals Evolutionary Causalities and Consequences of Phago-Mixotrophic Mode of Nutrition.</title>
        <authorList>
            <person name="Burns J.A."/>
            <person name="Paasch A."/>
            <person name="Narechania A."/>
            <person name="Kim E."/>
        </authorList>
    </citation>
    <scope>NUCLEOTIDE SEQUENCE [LARGE SCALE GENOMIC DNA]</scope>
    <source>
        <strain evidence="1 2">PLY_AMNH</strain>
    </source>
</reference>
<dbReference type="EMBL" id="LGRX02004178">
    <property type="protein sequence ID" value="KAK3280947.1"/>
    <property type="molecule type" value="Genomic_DNA"/>
</dbReference>